<dbReference type="SUPFAM" id="SSF56954">
    <property type="entry name" value="Outer membrane efflux proteins (OEP)"/>
    <property type="match status" value="1"/>
</dbReference>
<sequence>MMNKSIISSALIVHLSMMGASIASIQTVHAEGALASTFNRPMHNTAHSALERTNVTTSTQSWFDTLMLSFEQLPQIQAQMSLKRQALLKLSAADNAIYNPELGVDYQHAPEDDTFTIALSQTIDWSDKRGAAIRLAQLESEITLSEVVVERSQILSKQLLAIVALQQNQTLFAFNQQQFDLARAQLALAEQRVEVGDIAMVELQLMRLDVANNAAALALAEQALLVAETEVYTLLGHESVPNITLNSLIELTLSQRVTPELPALKTAYQQVMLAKLQVNQLKADLSADPSISLSAEREGSDNKWGLGVSIPLTVRNNYHDSFAAANESIAIAEQSYLATEKALHQQWQLFTRAIPRLLTRYQDWQQLVEQSGQEATALISGQWQTGDISTSDYLQSQRQMSTSFVAGVNLEANLYEHWLTWMGDSGQLEQVLQQHFMANKSATTDALAD</sequence>
<dbReference type="Gene3D" id="1.20.1600.10">
    <property type="entry name" value="Outer membrane efflux proteins (OEP)"/>
    <property type="match status" value="1"/>
</dbReference>
<protein>
    <submittedName>
        <fullName evidence="3">Transporter</fullName>
    </submittedName>
</protein>
<evidence type="ECO:0000256" key="1">
    <source>
        <dbReference type="ARBA" id="ARBA00007613"/>
    </source>
</evidence>
<name>A0ABN4YAJ9_9GAMM</name>
<dbReference type="InterPro" id="IPR003423">
    <property type="entry name" value="OMP_efflux"/>
</dbReference>
<feature type="chain" id="PRO_5046417879" evidence="2">
    <location>
        <begin position="31"/>
        <end position="449"/>
    </location>
</feature>
<dbReference type="RefSeq" id="WP_244899762.1">
    <property type="nucleotide sequence ID" value="NZ_CP020472.1"/>
</dbReference>
<evidence type="ECO:0000313" key="4">
    <source>
        <dbReference type="Proteomes" id="UP000191820"/>
    </source>
</evidence>
<proteinExistence type="inferred from homology"/>
<dbReference type="InterPro" id="IPR010131">
    <property type="entry name" value="MdtP/NodT-like"/>
</dbReference>
<evidence type="ECO:0000313" key="3">
    <source>
        <dbReference type="EMBL" id="ARD20930.1"/>
    </source>
</evidence>
<gene>
    <name evidence="3" type="ORF">SJ2017_0592</name>
</gene>
<dbReference type="EMBL" id="CP020472">
    <property type="protein sequence ID" value="ARD20930.1"/>
    <property type="molecule type" value="Genomic_DNA"/>
</dbReference>
<keyword evidence="2" id="KW-0732">Signal</keyword>
<dbReference type="Pfam" id="PF02321">
    <property type="entry name" value="OEP"/>
    <property type="match status" value="1"/>
</dbReference>
<feature type="signal peptide" evidence="2">
    <location>
        <begin position="1"/>
        <end position="30"/>
    </location>
</feature>
<evidence type="ECO:0000256" key="2">
    <source>
        <dbReference type="SAM" id="SignalP"/>
    </source>
</evidence>
<dbReference type="Proteomes" id="UP000191820">
    <property type="component" value="Chromosome"/>
</dbReference>
<reference evidence="3 4" key="1">
    <citation type="submission" date="2017-03" db="EMBL/GenBank/DDBJ databases">
        <title>Genome sequencing of Shewanella japonica KCTC 22435.</title>
        <authorList>
            <person name="Kim K.M."/>
        </authorList>
    </citation>
    <scope>NUCLEOTIDE SEQUENCE [LARGE SCALE GENOMIC DNA]</scope>
    <source>
        <strain evidence="3 4">KCTC 22435</strain>
    </source>
</reference>
<organism evidence="3 4">
    <name type="scientific">Shewanella japonica</name>
    <dbReference type="NCBI Taxonomy" id="93973"/>
    <lineage>
        <taxon>Bacteria</taxon>
        <taxon>Pseudomonadati</taxon>
        <taxon>Pseudomonadota</taxon>
        <taxon>Gammaproteobacteria</taxon>
        <taxon>Alteromonadales</taxon>
        <taxon>Shewanellaceae</taxon>
        <taxon>Shewanella</taxon>
    </lineage>
</organism>
<accession>A0ABN4YAJ9</accession>
<keyword evidence="4" id="KW-1185">Reference proteome</keyword>
<comment type="similarity">
    <text evidence="1">Belongs to the outer membrane factor (OMF) (TC 1.B.17) family.</text>
</comment>
<dbReference type="PANTHER" id="PTHR30203">
    <property type="entry name" value="OUTER MEMBRANE CATION EFFLUX PROTEIN"/>
    <property type="match status" value="1"/>
</dbReference>